<keyword evidence="3" id="KW-1185">Reference proteome</keyword>
<name>A0AAD9CN50_DISEL</name>
<feature type="region of interest" description="Disordered" evidence="1">
    <location>
        <begin position="41"/>
        <end position="67"/>
    </location>
</feature>
<feature type="non-terminal residue" evidence="2">
    <location>
        <position position="1"/>
    </location>
</feature>
<protein>
    <submittedName>
        <fullName evidence="2">UPF0215 protein</fullName>
    </submittedName>
</protein>
<reference evidence="2" key="1">
    <citation type="submission" date="2023-04" db="EMBL/GenBank/DDBJ databases">
        <title>Chromosome-level genome of Chaenocephalus aceratus.</title>
        <authorList>
            <person name="Park H."/>
        </authorList>
    </citation>
    <scope>NUCLEOTIDE SEQUENCE</scope>
    <source>
        <strain evidence="2">DE</strain>
        <tissue evidence="2">Muscle</tissue>
    </source>
</reference>
<dbReference type="Proteomes" id="UP001228049">
    <property type="component" value="Unassembled WGS sequence"/>
</dbReference>
<proteinExistence type="predicted"/>
<accession>A0AAD9CN50</accession>
<gene>
    <name evidence="2" type="ORF">KUDE01_012112</name>
</gene>
<organism evidence="2 3">
    <name type="scientific">Dissostichus eleginoides</name>
    <name type="common">Patagonian toothfish</name>
    <name type="synonym">Dissostichus amissus</name>
    <dbReference type="NCBI Taxonomy" id="100907"/>
    <lineage>
        <taxon>Eukaryota</taxon>
        <taxon>Metazoa</taxon>
        <taxon>Chordata</taxon>
        <taxon>Craniata</taxon>
        <taxon>Vertebrata</taxon>
        <taxon>Euteleostomi</taxon>
        <taxon>Actinopterygii</taxon>
        <taxon>Neopterygii</taxon>
        <taxon>Teleostei</taxon>
        <taxon>Neoteleostei</taxon>
        <taxon>Acanthomorphata</taxon>
        <taxon>Eupercaria</taxon>
        <taxon>Perciformes</taxon>
        <taxon>Notothenioidei</taxon>
        <taxon>Nototheniidae</taxon>
        <taxon>Dissostichus</taxon>
    </lineage>
</organism>
<comment type="caution">
    <text evidence="2">The sequence shown here is derived from an EMBL/GenBank/DDBJ whole genome shotgun (WGS) entry which is preliminary data.</text>
</comment>
<dbReference type="AlphaFoldDB" id="A0AAD9CN50"/>
<sequence>RRARGAAMPPTLFWKEFNYYILIKTQRNDPLLSSIAAEHSPGLSSRSLLPRSAWQTTDVDTKRQAKP</sequence>
<feature type="non-terminal residue" evidence="2">
    <location>
        <position position="67"/>
    </location>
</feature>
<dbReference type="EMBL" id="JASDAP010000003">
    <property type="protein sequence ID" value="KAK1904929.1"/>
    <property type="molecule type" value="Genomic_DNA"/>
</dbReference>
<feature type="compositionally biased region" description="Low complexity" evidence="1">
    <location>
        <begin position="41"/>
        <end position="52"/>
    </location>
</feature>
<evidence type="ECO:0000256" key="1">
    <source>
        <dbReference type="SAM" id="MobiDB-lite"/>
    </source>
</evidence>
<evidence type="ECO:0000313" key="2">
    <source>
        <dbReference type="EMBL" id="KAK1904929.1"/>
    </source>
</evidence>
<evidence type="ECO:0000313" key="3">
    <source>
        <dbReference type="Proteomes" id="UP001228049"/>
    </source>
</evidence>